<dbReference type="Pfam" id="PF05573">
    <property type="entry name" value="NosL"/>
    <property type="match status" value="1"/>
</dbReference>
<dbReference type="Gene3D" id="3.30.70.2050">
    <property type="match status" value="1"/>
</dbReference>
<protein>
    <submittedName>
        <fullName evidence="1">Nitrous oxide reductase accessory protein NosL</fullName>
    </submittedName>
</protein>
<name>A0A202E440_9EURY</name>
<comment type="caution">
    <text evidence="1">The sequence shown here is derived from an EMBL/GenBank/DDBJ whole genome shotgun (WGS) entry which is preliminary data.</text>
</comment>
<gene>
    <name evidence="1" type="ORF">B2G88_16750</name>
</gene>
<dbReference type="PANTHER" id="PTHR41247:SF1">
    <property type="entry name" value="HTH-TYPE TRANSCRIPTIONAL REPRESSOR YCNK"/>
    <property type="match status" value="1"/>
</dbReference>
<evidence type="ECO:0000313" key="1">
    <source>
        <dbReference type="EMBL" id="OVE83065.1"/>
    </source>
</evidence>
<keyword evidence="2" id="KW-1185">Reference proteome</keyword>
<dbReference type="OrthoDB" id="162738at2157"/>
<dbReference type="InterPro" id="IPR008719">
    <property type="entry name" value="N2O_reductase_NosL"/>
</dbReference>
<dbReference type="EMBL" id="MWPH01000004">
    <property type="protein sequence ID" value="OVE83065.1"/>
    <property type="molecule type" value="Genomic_DNA"/>
</dbReference>
<sequence length="205" mass="21907">MNEQTPRVGRDGIGTGIDGPIRRRTVLSITAGIGVTALAGCLGEDDDAPDPITIDADRACDQCTMQIGQHPGPVGQTHYADSEAVINEDRPAQFCSSVCTYTHTFEQESADHDPTAMYLTDYSSVDYDVQADGDAEAISSHLEADTFAAADGLTLVVDSDVEGGMGASMIGFRENTEAEEFQEEYGGELYDHGEVTPELVMSLMD</sequence>
<organism evidence="1 2">
    <name type="scientific">Natronolimnobius baerhuensis</name>
    <dbReference type="NCBI Taxonomy" id="253108"/>
    <lineage>
        <taxon>Archaea</taxon>
        <taxon>Methanobacteriati</taxon>
        <taxon>Methanobacteriota</taxon>
        <taxon>Stenosarchaea group</taxon>
        <taxon>Halobacteria</taxon>
        <taxon>Halobacteriales</taxon>
        <taxon>Natrialbaceae</taxon>
        <taxon>Natronolimnobius</taxon>
    </lineage>
</organism>
<accession>A0A202E440</accession>
<proteinExistence type="predicted"/>
<dbReference type="SUPFAM" id="SSF160387">
    <property type="entry name" value="NosL/MerB-like"/>
    <property type="match status" value="1"/>
</dbReference>
<reference evidence="1 2" key="1">
    <citation type="submission" date="2017-02" db="EMBL/GenBank/DDBJ databases">
        <title>Natronthermophilus aegyptiacus gen. nov.,sp. nov., an aerobic, extremely halophilic alkalithermophilic archaeon isolated from the athalassohaline Wadi An Natrun, Egypt.</title>
        <authorList>
            <person name="Zhao B."/>
        </authorList>
    </citation>
    <scope>NUCLEOTIDE SEQUENCE [LARGE SCALE GENOMIC DNA]</scope>
    <source>
        <strain evidence="1 2">CGMCC 1.3597</strain>
    </source>
</reference>
<dbReference type="RefSeq" id="WP_054861859.1">
    <property type="nucleotide sequence ID" value="NZ_MWPH01000004.1"/>
</dbReference>
<dbReference type="AlphaFoldDB" id="A0A202E440"/>
<evidence type="ECO:0000313" key="2">
    <source>
        <dbReference type="Proteomes" id="UP000196084"/>
    </source>
</evidence>
<dbReference type="PANTHER" id="PTHR41247">
    <property type="entry name" value="HTH-TYPE TRANSCRIPTIONAL REPRESSOR YCNK"/>
    <property type="match status" value="1"/>
</dbReference>
<dbReference type="Proteomes" id="UP000196084">
    <property type="component" value="Unassembled WGS sequence"/>
</dbReference>